<evidence type="ECO:0000256" key="10">
    <source>
        <dbReference type="ARBA" id="ARBA00022840"/>
    </source>
</evidence>
<dbReference type="NCBIfam" id="NF002288">
    <property type="entry name" value="PRK01212.1-4"/>
    <property type="match status" value="1"/>
</dbReference>
<dbReference type="EMBL" id="CP006867">
    <property type="protein sequence ID" value="ALU11597.1"/>
    <property type="molecule type" value="Genomic_DNA"/>
</dbReference>
<evidence type="ECO:0000256" key="11">
    <source>
        <dbReference type="HAMAP-Rule" id="MF_00384"/>
    </source>
</evidence>
<evidence type="ECO:0000256" key="7">
    <source>
        <dbReference type="ARBA" id="ARBA00022697"/>
    </source>
</evidence>
<dbReference type="InterPro" id="IPR020568">
    <property type="entry name" value="Ribosomal_Su5_D2-typ_SF"/>
</dbReference>
<keyword evidence="10 11" id="KW-0067">ATP-binding</keyword>
<comment type="function">
    <text evidence="11">Catalyzes the ATP-dependent phosphorylation of L-homoserine to L-homoserine phosphate.</text>
</comment>
<dbReference type="InterPro" id="IPR000870">
    <property type="entry name" value="Homoserine_kinase"/>
</dbReference>
<dbReference type="HAMAP" id="MF_00384">
    <property type="entry name" value="Homoser_kinase"/>
    <property type="match status" value="1"/>
</dbReference>
<dbReference type="AlphaFoldDB" id="A0A0U2M9D4"/>
<dbReference type="GO" id="GO:0004413">
    <property type="term" value="F:homoserine kinase activity"/>
    <property type="evidence" value="ECO:0007669"/>
    <property type="project" value="UniProtKB-UniRule"/>
</dbReference>
<dbReference type="Proteomes" id="UP000060778">
    <property type="component" value="Chromosome"/>
</dbReference>
<sequence>MALEMGRVEMWVCAKAFSSSANLGPGYDVLALAHDAYYDVVCVRKSEKTFVSRVTGAYEVPREGNNAIAAAEATLESLGADMGVEIWVHKGVPPGRGLGSSGATAAATVKAIELLLGKALDPNVAVRAAAEGERAATGSAHADNVAASYLGGLVMVMYNPLQVVQLGFPKVKFIVATPWFDVPEGKTGQARRVLPNEVSLSDLVTMTSGALAVVEGLKRGDSSLLARGLEMDPVVTPARSKLIPCYNEVYKAAKDAGALAVTISGAGPSIIILGDEGSAKAVIEKWKSCGIEASYKEVEVAKGASATTPPHV</sequence>
<reference evidence="14 15" key="1">
    <citation type="submission" date="2013-11" db="EMBL/GenBank/DDBJ databases">
        <title>Comparative genomics of Ignicoccus.</title>
        <authorList>
            <person name="Podar M."/>
        </authorList>
    </citation>
    <scope>NUCLEOTIDE SEQUENCE [LARGE SCALE GENOMIC DNA]</scope>
    <source>
        <strain evidence="14 15">DSM 13165</strain>
    </source>
</reference>
<dbReference type="Pfam" id="PF00288">
    <property type="entry name" value="GHMP_kinases_N"/>
    <property type="match status" value="1"/>
</dbReference>
<proteinExistence type="inferred from homology"/>
<dbReference type="Gene3D" id="3.30.70.890">
    <property type="entry name" value="GHMP kinase, C-terminal domain"/>
    <property type="match status" value="1"/>
</dbReference>
<comment type="subcellular location">
    <subcellularLocation>
        <location evidence="11">Cytoplasm</location>
    </subcellularLocation>
</comment>
<dbReference type="SUPFAM" id="SSF55060">
    <property type="entry name" value="GHMP Kinase, C-terminal domain"/>
    <property type="match status" value="1"/>
</dbReference>
<keyword evidence="5 11" id="KW-0028">Amino-acid biosynthesis</keyword>
<dbReference type="KEGG" id="iis:EYM_02900"/>
<evidence type="ECO:0000256" key="9">
    <source>
        <dbReference type="ARBA" id="ARBA00022777"/>
    </source>
</evidence>
<dbReference type="Gene3D" id="3.30.230.10">
    <property type="match status" value="1"/>
</dbReference>
<dbReference type="PIRSF" id="PIRSF000676">
    <property type="entry name" value="Homoser_kin"/>
    <property type="match status" value="1"/>
</dbReference>
<evidence type="ECO:0000256" key="8">
    <source>
        <dbReference type="ARBA" id="ARBA00022741"/>
    </source>
</evidence>
<feature type="domain" description="GHMP kinase C-terminal" evidence="13">
    <location>
        <begin position="214"/>
        <end position="290"/>
    </location>
</feature>
<keyword evidence="11" id="KW-0963">Cytoplasm</keyword>
<keyword evidence="9 11" id="KW-0418">Kinase</keyword>
<keyword evidence="7 11" id="KW-0791">Threonine biosynthesis</keyword>
<dbReference type="InterPro" id="IPR006204">
    <property type="entry name" value="GHMP_kinase_N_dom"/>
</dbReference>
<dbReference type="EC" id="2.7.1.39" evidence="3 11"/>
<dbReference type="InterPro" id="IPR036554">
    <property type="entry name" value="GHMP_kinase_C_sf"/>
</dbReference>
<keyword evidence="8 11" id="KW-0547">Nucleotide-binding</keyword>
<gene>
    <name evidence="11" type="primary">thrB</name>
    <name evidence="14" type="ORF">EYM_02900</name>
</gene>
<feature type="binding site" evidence="11">
    <location>
        <begin position="93"/>
        <end position="103"/>
    </location>
    <ligand>
        <name>ATP</name>
        <dbReference type="ChEBI" id="CHEBI:30616"/>
    </ligand>
</feature>
<evidence type="ECO:0000256" key="6">
    <source>
        <dbReference type="ARBA" id="ARBA00022679"/>
    </source>
</evidence>
<comment type="catalytic activity">
    <reaction evidence="11">
        <text>L-homoserine + ATP = O-phospho-L-homoserine + ADP + H(+)</text>
        <dbReference type="Rhea" id="RHEA:13985"/>
        <dbReference type="ChEBI" id="CHEBI:15378"/>
        <dbReference type="ChEBI" id="CHEBI:30616"/>
        <dbReference type="ChEBI" id="CHEBI:57476"/>
        <dbReference type="ChEBI" id="CHEBI:57590"/>
        <dbReference type="ChEBI" id="CHEBI:456216"/>
        <dbReference type="EC" id="2.7.1.39"/>
    </reaction>
</comment>
<evidence type="ECO:0000256" key="4">
    <source>
        <dbReference type="ARBA" id="ARBA00017858"/>
    </source>
</evidence>
<comment type="similarity">
    <text evidence="2 11">Belongs to the GHMP kinase family. Homoserine kinase subfamily.</text>
</comment>
<dbReference type="STRING" id="940295.EYM_02900"/>
<dbReference type="GO" id="GO:0005524">
    <property type="term" value="F:ATP binding"/>
    <property type="evidence" value="ECO:0007669"/>
    <property type="project" value="UniProtKB-UniRule"/>
</dbReference>
<evidence type="ECO:0000256" key="5">
    <source>
        <dbReference type="ARBA" id="ARBA00022605"/>
    </source>
</evidence>
<name>A0A0U2M9D4_9CREN</name>
<evidence type="ECO:0000259" key="12">
    <source>
        <dbReference type="Pfam" id="PF00288"/>
    </source>
</evidence>
<dbReference type="InterPro" id="IPR006203">
    <property type="entry name" value="GHMP_knse_ATP-bd_CS"/>
</dbReference>
<dbReference type="UniPathway" id="UPA00050">
    <property type="reaction ID" value="UER00064"/>
</dbReference>
<dbReference type="InterPro" id="IPR014721">
    <property type="entry name" value="Ribsml_uS5_D2-typ_fold_subgr"/>
</dbReference>
<protein>
    <recommendedName>
        <fullName evidence="4 11">Homoserine kinase</fullName>
        <shortName evidence="11">HK</shortName>
        <shortName evidence="11">HSK</shortName>
        <ecNumber evidence="3 11">2.7.1.39</ecNumber>
    </recommendedName>
</protein>
<dbReference type="PANTHER" id="PTHR20861">
    <property type="entry name" value="HOMOSERINE/4-DIPHOSPHOCYTIDYL-2-C-METHYL-D-ERYTHRITOL KINASE"/>
    <property type="match status" value="1"/>
</dbReference>
<keyword evidence="6 11" id="KW-0808">Transferase</keyword>
<dbReference type="GO" id="GO:0005737">
    <property type="term" value="C:cytoplasm"/>
    <property type="evidence" value="ECO:0007669"/>
    <property type="project" value="UniProtKB-SubCell"/>
</dbReference>
<dbReference type="PROSITE" id="PS00627">
    <property type="entry name" value="GHMP_KINASES_ATP"/>
    <property type="match status" value="1"/>
</dbReference>
<dbReference type="SUPFAM" id="SSF54211">
    <property type="entry name" value="Ribosomal protein S5 domain 2-like"/>
    <property type="match status" value="1"/>
</dbReference>
<evidence type="ECO:0000256" key="2">
    <source>
        <dbReference type="ARBA" id="ARBA00007370"/>
    </source>
</evidence>
<dbReference type="PRINTS" id="PR00958">
    <property type="entry name" value="HOMSERKINASE"/>
</dbReference>
<dbReference type="PANTHER" id="PTHR20861:SF1">
    <property type="entry name" value="HOMOSERINE KINASE"/>
    <property type="match status" value="1"/>
</dbReference>
<dbReference type="GO" id="GO:0009088">
    <property type="term" value="P:threonine biosynthetic process"/>
    <property type="evidence" value="ECO:0007669"/>
    <property type="project" value="UniProtKB-UniRule"/>
</dbReference>
<evidence type="ECO:0000259" key="13">
    <source>
        <dbReference type="Pfam" id="PF08544"/>
    </source>
</evidence>
<organism evidence="14 15">
    <name type="scientific">Ignicoccus islandicus DSM 13165</name>
    <dbReference type="NCBI Taxonomy" id="940295"/>
    <lineage>
        <taxon>Archaea</taxon>
        <taxon>Thermoproteota</taxon>
        <taxon>Thermoprotei</taxon>
        <taxon>Desulfurococcales</taxon>
        <taxon>Desulfurococcaceae</taxon>
        <taxon>Ignicoccus</taxon>
    </lineage>
</organism>
<comment type="pathway">
    <text evidence="1 11">Amino-acid biosynthesis; L-threonine biosynthesis; L-threonine from L-aspartate: step 4/5.</text>
</comment>
<evidence type="ECO:0000256" key="1">
    <source>
        <dbReference type="ARBA" id="ARBA00005015"/>
    </source>
</evidence>
<evidence type="ECO:0000313" key="15">
    <source>
        <dbReference type="Proteomes" id="UP000060778"/>
    </source>
</evidence>
<dbReference type="Pfam" id="PF08544">
    <property type="entry name" value="GHMP_kinases_C"/>
    <property type="match status" value="1"/>
</dbReference>
<dbReference type="InterPro" id="IPR013750">
    <property type="entry name" value="GHMP_kinase_C_dom"/>
</dbReference>
<accession>A0A0U2M9D4</accession>
<evidence type="ECO:0000256" key="3">
    <source>
        <dbReference type="ARBA" id="ARBA00012078"/>
    </source>
</evidence>
<dbReference type="PATRIC" id="fig|940295.4.peg.566"/>
<dbReference type="NCBIfam" id="TIGR00191">
    <property type="entry name" value="thrB"/>
    <property type="match status" value="1"/>
</dbReference>
<evidence type="ECO:0000313" key="14">
    <source>
        <dbReference type="EMBL" id="ALU11597.1"/>
    </source>
</evidence>
<feature type="domain" description="GHMP kinase N-terminal" evidence="12">
    <location>
        <begin position="67"/>
        <end position="152"/>
    </location>
</feature>
<keyword evidence="15" id="KW-1185">Reference proteome</keyword>